<evidence type="ECO:0000259" key="1">
    <source>
        <dbReference type="Pfam" id="PF21686"/>
    </source>
</evidence>
<dbReference type="PANTHER" id="PTHR42705:SF2">
    <property type="entry name" value="BIFUNCTIONAL NON-HOMOLOGOUS END JOINING PROTEIN LIGD"/>
    <property type="match status" value="1"/>
</dbReference>
<dbReference type="NCBIfam" id="TIGR02778">
    <property type="entry name" value="ligD_pol"/>
    <property type="match status" value="1"/>
</dbReference>
<proteinExistence type="predicted"/>
<reference evidence="2 3" key="1">
    <citation type="submission" date="2024-10" db="EMBL/GenBank/DDBJ databases">
        <title>The Natural Products Discovery Center: Release of the First 8490 Sequenced Strains for Exploring Actinobacteria Biosynthetic Diversity.</title>
        <authorList>
            <person name="Kalkreuter E."/>
            <person name="Kautsar S.A."/>
            <person name="Yang D."/>
            <person name="Bader C.D."/>
            <person name="Teijaro C.N."/>
            <person name="Fluegel L."/>
            <person name="Davis C.M."/>
            <person name="Simpson J.R."/>
            <person name="Lauterbach L."/>
            <person name="Steele A.D."/>
            <person name="Gui C."/>
            <person name="Meng S."/>
            <person name="Li G."/>
            <person name="Viehrig K."/>
            <person name="Ye F."/>
            <person name="Su P."/>
            <person name="Kiefer A.F."/>
            <person name="Nichols A."/>
            <person name="Cepeda A.J."/>
            <person name="Yan W."/>
            <person name="Fan B."/>
            <person name="Jiang Y."/>
            <person name="Adhikari A."/>
            <person name="Zheng C.-J."/>
            <person name="Schuster L."/>
            <person name="Cowan T.M."/>
            <person name="Smanski M.J."/>
            <person name="Chevrette M.G."/>
            <person name="De Carvalho L.P.S."/>
            <person name="Shen B."/>
        </authorList>
    </citation>
    <scope>NUCLEOTIDE SEQUENCE [LARGE SCALE GENOMIC DNA]</scope>
    <source>
        <strain evidence="2 3">NPDC053399</strain>
    </source>
</reference>
<evidence type="ECO:0000313" key="3">
    <source>
        <dbReference type="Proteomes" id="UP001614394"/>
    </source>
</evidence>
<evidence type="ECO:0000313" key="2">
    <source>
        <dbReference type="EMBL" id="MFI9101990.1"/>
    </source>
</evidence>
<dbReference type="PANTHER" id="PTHR42705">
    <property type="entry name" value="BIFUNCTIONAL NON-HOMOLOGOUS END JOINING PROTEIN LIGD"/>
    <property type="match status" value="1"/>
</dbReference>
<dbReference type="EC" id="6.5.1.1" evidence="2"/>
<keyword evidence="3" id="KW-1185">Reference proteome</keyword>
<dbReference type="RefSeq" id="WP_399649063.1">
    <property type="nucleotide sequence ID" value="NZ_JBITYG010000004.1"/>
</dbReference>
<comment type="caution">
    <text evidence="2">The sequence shown here is derived from an EMBL/GenBank/DDBJ whole genome shotgun (WGS) entry which is preliminary data.</text>
</comment>
<feature type="domain" description="DNA ligase D polymerase" evidence="1">
    <location>
        <begin position="27"/>
        <end position="280"/>
    </location>
</feature>
<dbReference type="Pfam" id="PF21686">
    <property type="entry name" value="LigD_Prim-Pol"/>
    <property type="match status" value="1"/>
</dbReference>
<protein>
    <submittedName>
        <fullName evidence="2">Non-homologous end-joining DNA ligase</fullName>
        <ecNumber evidence="2">6.5.1.1</ecNumber>
    </submittedName>
</protein>
<dbReference type="Proteomes" id="UP001614394">
    <property type="component" value="Unassembled WGS sequence"/>
</dbReference>
<dbReference type="InterPro" id="IPR052171">
    <property type="entry name" value="NHEJ_LigD"/>
</dbReference>
<keyword evidence="2" id="KW-0436">Ligase</keyword>
<dbReference type="InterPro" id="IPR033649">
    <property type="entry name" value="MtLigD_Pol-like"/>
</dbReference>
<dbReference type="InterPro" id="IPR014145">
    <property type="entry name" value="LigD_pol_dom"/>
</dbReference>
<dbReference type="GO" id="GO:0003910">
    <property type="term" value="F:DNA ligase (ATP) activity"/>
    <property type="evidence" value="ECO:0007669"/>
    <property type="project" value="UniProtKB-EC"/>
</dbReference>
<dbReference type="Gene3D" id="3.90.920.10">
    <property type="entry name" value="DNA primase, PRIM domain"/>
    <property type="match status" value="1"/>
</dbReference>
<dbReference type="CDD" id="cd04863">
    <property type="entry name" value="MtLigD_Pol_like"/>
    <property type="match status" value="1"/>
</dbReference>
<dbReference type="EMBL" id="JBITYG010000004">
    <property type="protein sequence ID" value="MFI9101990.1"/>
    <property type="molecule type" value="Genomic_DNA"/>
</dbReference>
<gene>
    <name evidence="2" type="primary">ligD</name>
    <name evidence="2" type="ORF">ACIGXA_15850</name>
</gene>
<sequence>MPITEIEGRKLTLTHLERILYPRTGTTKGELVHYYATIAPALLPHLRGRPLSFLRAPSGVDATSFFAKRPPAGTPSWVTTSVTERSSGEEMEQVQINDLATLVWAANLACIELHVPQWKAAAPGTADRLVFDLDPGEDRTVVDCCAVALLLRERMRADGIESWAKTSGSKGLHLYAPLTGASPEQAAAYAKALAKELEADHPDQVVSRMTKNLRTEKIFIDWSQNSAKKTTAAPYTVRARATPTVSTPVSWDEIEECDDPGRLSFTIADVPDRVADHGDLLAPLLERKRAGKLPS</sequence>
<name>A0ABW8C6E4_9ACTN</name>
<organism evidence="2 3">
    <name type="scientific">Streptomyces fildesensis</name>
    <dbReference type="NCBI Taxonomy" id="375757"/>
    <lineage>
        <taxon>Bacteria</taxon>
        <taxon>Bacillati</taxon>
        <taxon>Actinomycetota</taxon>
        <taxon>Actinomycetes</taxon>
        <taxon>Kitasatosporales</taxon>
        <taxon>Streptomycetaceae</taxon>
        <taxon>Streptomyces</taxon>
    </lineage>
</organism>
<accession>A0ABW8C6E4</accession>